<dbReference type="PANTHER" id="PTHR11202:SF36">
    <property type="entry name" value="ACTIN NUCLEATION-PROMOTING FACTOR WASL"/>
    <property type="match status" value="1"/>
</dbReference>
<dbReference type="PROSITE" id="PS50108">
    <property type="entry name" value="CRIB"/>
    <property type="match status" value="1"/>
</dbReference>
<dbReference type="SMART" id="SM00285">
    <property type="entry name" value="PBD"/>
    <property type="match status" value="1"/>
</dbReference>
<dbReference type="InterPro" id="IPR011993">
    <property type="entry name" value="PH-like_dom_sf"/>
</dbReference>
<feature type="region of interest" description="Disordered" evidence="5">
    <location>
        <begin position="278"/>
        <end position="405"/>
    </location>
</feature>
<keyword evidence="2" id="KW-0963">Cytoplasm</keyword>
<comment type="caution">
    <text evidence="8">The sequence shown here is derived from an EMBL/GenBank/DDBJ whole genome shotgun (WGS) entry which is preliminary data.</text>
</comment>
<dbReference type="Pfam" id="PF00786">
    <property type="entry name" value="PBD"/>
    <property type="match status" value="1"/>
</dbReference>
<evidence type="ECO:0000256" key="3">
    <source>
        <dbReference type="ARBA" id="ARBA00022553"/>
    </source>
</evidence>
<comment type="subcellular location">
    <subcellularLocation>
        <location evidence="1">Cytoplasm</location>
        <location evidence="1">Cytoskeleton</location>
    </subcellularLocation>
</comment>
<feature type="compositionally biased region" description="Pro residues" evidence="5">
    <location>
        <begin position="336"/>
        <end position="358"/>
    </location>
</feature>
<dbReference type="InterPro" id="IPR011026">
    <property type="entry name" value="WAS_C"/>
</dbReference>
<organism evidence="8 9">
    <name type="scientific">Patella caerulea</name>
    <name type="common">Rayed Mediterranean limpet</name>
    <dbReference type="NCBI Taxonomy" id="87958"/>
    <lineage>
        <taxon>Eukaryota</taxon>
        <taxon>Metazoa</taxon>
        <taxon>Spiralia</taxon>
        <taxon>Lophotrochozoa</taxon>
        <taxon>Mollusca</taxon>
        <taxon>Gastropoda</taxon>
        <taxon>Patellogastropoda</taxon>
        <taxon>Patelloidea</taxon>
        <taxon>Patellidae</taxon>
        <taxon>Patella</taxon>
    </lineage>
</organism>
<reference evidence="8 9" key="1">
    <citation type="submission" date="2024-01" db="EMBL/GenBank/DDBJ databases">
        <title>The genome of the rayed Mediterranean limpet Patella caerulea (Linnaeus, 1758).</title>
        <authorList>
            <person name="Anh-Thu Weber A."/>
            <person name="Halstead-Nussloch G."/>
        </authorList>
    </citation>
    <scope>NUCLEOTIDE SEQUENCE [LARGE SCALE GENOMIC DNA]</scope>
    <source>
        <strain evidence="8">AATW-2023a</strain>
        <tissue evidence="8">Whole specimen</tissue>
    </source>
</reference>
<dbReference type="PANTHER" id="PTHR11202">
    <property type="entry name" value="SPROUTY-RELATED, EVH1 DOMAIN-CONTAINING PROTEIN FAMILY MEMBER"/>
    <property type="match status" value="1"/>
</dbReference>
<dbReference type="FunFam" id="2.30.29.30:FF:000130">
    <property type="entry name" value="neural Wiskott-Aldrich syndrome protein"/>
    <property type="match status" value="1"/>
</dbReference>
<dbReference type="EMBL" id="JAZGQO010000002">
    <property type="protein sequence ID" value="KAK6191548.1"/>
    <property type="molecule type" value="Genomic_DNA"/>
</dbReference>
<dbReference type="Gene3D" id="2.30.29.30">
    <property type="entry name" value="Pleckstrin-homology domain (PH domain)/Phosphotyrosine-binding domain (PTB)"/>
    <property type="match status" value="1"/>
</dbReference>
<feature type="domain" description="CRIB" evidence="6">
    <location>
        <begin position="203"/>
        <end position="216"/>
    </location>
</feature>
<evidence type="ECO:0000256" key="1">
    <source>
        <dbReference type="ARBA" id="ARBA00004245"/>
    </source>
</evidence>
<proteinExistence type="predicted"/>
<evidence type="ECO:0000313" key="9">
    <source>
        <dbReference type="Proteomes" id="UP001347796"/>
    </source>
</evidence>
<dbReference type="InterPro" id="IPR000697">
    <property type="entry name" value="WH1/EVH1_dom"/>
</dbReference>
<keyword evidence="9" id="KW-1185">Reference proteome</keyword>
<dbReference type="InterPro" id="IPR033927">
    <property type="entry name" value="WASPfam_EVH1"/>
</dbReference>
<protein>
    <recommendedName>
        <fullName evidence="10">Wiskott-Aldrich syndrome protein</fullName>
    </recommendedName>
</protein>
<dbReference type="SUPFAM" id="SSF50729">
    <property type="entry name" value="PH domain-like"/>
    <property type="match status" value="1"/>
</dbReference>
<feature type="compositionally biased region" description="Acidic residues" evidence="5">
    <location>
        <begin position="457"/>
        <end position="475"/>
    </location>
</feature>
<keyword evidence="3" id="KW-0597">Phosphoprotein</keyword>
<keyword evidence="4" id="KW-0206">Cytoskeleton</keyword>
<dbReference type="GO" id="GO:0005856">
    <property type="term" value="C:cytoskeleton"/>
    <property type="evidence" value="ECO:0007669"/>
    <property type="project" value="UniProtKB-SubCell"/>
</dbReference>
<dbReference type="SMART" id="SM00461">
    <property type="entry name" value="WH1"/>
    <property type="match status" value="1"/>
</dbReference>
<dbReference type="Gene3D" id="3.90.810.10">
    <property type="entry name" value="CRIB domain"/>
    <property type="match status" value="2"/>
</dbReference>
<dbReference type="Pfam" id="PF00568">
    <property type="entry name" value="WH1"/>
    <property type="match status" value="1"/>
</dbReference>
<dbReference type="Proteomes" id="UP001347796">
    <property type="component" value="Unassembled WGS sequence"/>
</dbReference>
<evidence type="ECO:0000256" key="2">
    <source>
        <dbReference type="ARBA" id="ARBA00022490"/>
    </source>
</evidence>
<dbReference type="CDD" id="cd01205">
    <property type="entry name" value="EVH1_WASP-like"/>
    <property type="match status" value="1"/>
</dbReference>
<feature type="domain" description="WH1" evidence="7">
    <location>
        <begin position="30"/>
        <end position="139"/>
    </location>
</feature>
<sequence length="475" mass="51702">MSKNRTIIKITNKPSILLNANENESLFNSLGKSCVTLATAVIQLYLSEEPENKKWNKRCCGVATFIKDNPKKSYFIRVYDLKTQSMIWEQELYTQFRYKTPRDYFHTFECDTVQAGLNFASEDEANLFKGAIEQKLLERSNRRTARRKNAAVTAPDPPKVPNISPLVVPEPLANQNVGKGKERKTSTGSVQGLRKKKLSKEDIGSPSNFTRVAHIGFDPIQGFKMKNMQPEMQRLFESVGITPDDADVDKDTVEFIYDFVDRHGGINAVNQEISLGPTAITPGIKNRPLPSIPSDYGLKPPNPPNRVVPPIVPSNKRPAPKPPTNQVQGPASISNGPPPPPPPPPIGGGPPPPPPPPIIGGGSHAPIPPPPQSKPAMSPQGTNNDGRANLIETNCEGPVDGDWGNLMKDIQSGSGISTLKKVEQVPAAKRPTAEDGGGIVGALARALAERQRAVQGSDDDDDDMDDIDDDDDWDD</sequence>
<feature type="compositionally biased region" description="Pro residues" evidence="5">
    <location>
        <begin position="300"/>
        <end position="312"/>
    </location>
</feature>
<gene>
    <name evidence="8" type="ORF">SNE40_003209</name>
</gene>
<evidence type="ECO:0000259" key="6">
    <source>
        <dbReference type="PROSITE" id="PS50108"/>
    </source>
</evidence>
<dbReference type="AlphaFoldDB" id="A0AAN8KAK0"/>
<dbReference type="CDD" id="cd00132">
    <property type="entry name" value="CRIB"/>
    <property type="match status" value="1"/>
</dbReference>
<evidence type="ECO:0000313" key="8">
    <source>
        <dbReference type="EMBL" id="KAK6191548.1"/>
    </source>
</evidence>
<dbReference type="PROSITE" id="PS50229">
    <property type="entry name" value="WH1"/>
    <property type="match status" value="1"/>
</dbReference>
<evidence type="ECO:0000256" key="4">
    <source>
        <dbReference type="ARBA" id="ARBA00023212"/>
    </source>
</evidence>
<evidence type="ECO:0000259" key="7">
    <source>
        <dbReference type="PROSITE" id="PS50229"/>
    </source>
</evidence>
<accession>A0AAN8KAK0</accession>
<dbReference type="InterPro" id="IPR000095">
    <property type="entry name" value="CRIB_dom"/>
</dbReference>
<evidence type="ECO:0008006" key="10">
    <source>
        <dbReference type="Google" id="ProtNLM"/>
    </source>
</evidence>
<dbReference type="SUPFAM" id="SSF47912">
    <property type="entry name" value="Wiscott-Aldrich syndrome protein, WASP, C-terminal domain"/>
    <property type="match status" value="1"/>
</dbReference>
<dbReference type="GO" id="GO:0007015">
    <property type="term" value="P:actin filament organization"/>
    <property type="evidence" value="ECO:0007669"/>
    <property type="project" value="InterPro"/>
</dbReference>
<feature type="region of interest" description="Disordered" evidence="5">
    <location>
        <begin position="450"/>
        <end position="475"/>
    </location>
</feature>
<feature type="region of interest" description="Disordered" evidence="5">
    <location>
        <begin position="142"/>
        <end position="205"/>
    </location>
</feature>
<dbReference type="InterPro" id="IPR036936">
    <property type="entry name" value="CRIB_dom_sf"/>
</dbReference>
<name>A0AAN8KAK0_PATCE</name>
<evidence type="ECO:0000256" key="5">
    <source>
        <dbReference type="SAM" id="MobiDB-lite"/>
    </source>
</evidence>